<keyword evidence="1" id="KW-1133">Transmembrane helix</keyword>
<gene>
    <name evidence="2" type="ORF">PHYBLDRAFT_157444</name>
</gene>
<name>A0A167QR56_PHYB8</name>
<dbReference type="AlphaFoldDB" id="A0A167QR56"/>
<feature type="transmembrane region" description="Helical" evidence="1">
    <location>
        <begin position="41"/>
        <end position="61"/>
    </location>
</feature>
<evidence type="ECO:0000313" key="3">
    <source>
        <dbReference type="Proteomes" id="UP000077315"/>
    </source>
</evidence>
<keyword evidence="1" id="KW-0472">Membrane</keyword>
<organism evidence="2 3">
    <name type="scientific">Phycomyces blakesleeanus (strain ATCC 8743b / DSM 1359 / FGSC 10004 / NBRC 33097 / NRRL 1555)</name>
    <dbReference type="NCBI Taxonomy" id="763407"/>
    <lineage>
        <taxon>Eukaryota</taxon>
        <taxon>Fungi</taxon>
        <taxon>Fungi incertae sedis</taxon>
        <taxon>Mucoromycota</taxon>
        <taxon>Mucoromycotina</taxon>
        <taxon>Mucoromycetes</taxon>
        <taxon>Mucorales</taxon>
        <taxon>Phycomycetaceae</taxon>
        <taxon>Phycomyces</taxon>
    </lineage>
</organism>
<proteinExistence type="predicted"/>
<keyword evidence="1" id="KW-0812">Transmembrane</keyword>
<keyword evidence="3" id="KW-1185">Reference proteome</keyword>
<dbReference type="Proteomes" id="UP000077315">
    <property type="component" value="Unassembled WGS sequence"/>
</dbReference>
<sequence>MTSTLLSKIFLLGRVLWKFVLLLLLLAFCRSWMTISTYQSTLSVDLLSIILLLFLSCLELYQATTFDTINLPSSTIVVSNHSQNLKRITLQKASVICRVPRTPLSFRYMTSPFLTLTTTNKHCNLTTQFIKFSQIVRQLAHKSAVDQYN</sequence>
<protein>
    <submittedName>
        <fullName evidence="2">Uncharacterized protein</fullName>
    </submittedName>
</protein>
<dbReference type="RefSeq" id="XP_018298150.1">
    <property type="nucleotide sequence ID" value="XM_018433615.1"/>
</dbReference>
<reference evidence="3" key="1">
    <citation type="submission" date="2015-06" db="EMBL/GenBank/DDBJ databases">
        <title>Expansion of signal transduction pathways in fungi by whole-genome duplication.</title>
        <authorList>
            <consortium name="DOE Joint Genome Institute"/>
            <person name="Corrochano L.M."/>
            <person name="Kuo A."/>
            <person name="Marcet-Houben M."/>
            <person name="Polaino S."/>
            <person name="Salamov A."/>
            <person name="Villalobos J.M."/>
            <person name="Alvarez M.I."/>
            <person name="Avalos J."/>
            <person name="Benito E.P."/>
            <person name="Benoit I."/>
            <person name="Burger G."/>
            <person name="Camino L.P."/>
            <person name="Canovas D."/>
            <person name="Cerda-Olmedo E."/>
            <person name="Cheng J.-F."/>
            <person name="Dominguez A."/>
            <person name="Elias M."/>
            <person name="Eslava A.P."/>
            <person name="Glaser F."/>
            <person name="Grimwood J."/>
            <person name="Gutierrez G."/>
            <person name="Heitman J."/>
            <person name="Henrissat B."/>
            <person name="Iturriaga E.A."/>
            <person name="Lang B.F."/>
            <person name="Lavin J.L."/>
            <person name="Lee S."/>
            <person name="Li W."/>
            <person name="Lindquist E."/>
            <person name="Lopez-Garcia S."/>
            <person name="Luque E.M."/>
            <person name="Marcos A.T."/>
            <person name="Martin J."/>
            <person name="McCluskey K."/>
            <person name="Medina H.R."/>
            <person name="Miralles-Duran A."/>
            <person name="Miyazaki A."/>
            <person name="Munoz-Torres E."/>
            <person name="Oguiza J.A."/>
            <person name="Ohm R."/>
            <person name="Olmedo M."/>
            <person name="Orejas M."/>
            <person name="Ortiz-Castellanos L."/>
            <person name="Pisabarro A.G."/>
            <person name="Rodriguez-Romero J."/>
            <person name="Ruiz-Herrera J."/>
            <person name="Ruiz-Vazquez R."/>
            <person name="Sanz C."/>
            <person name="Schackwitz W."/>
            <person name="Schmutz J."/>
            <person name="Shahriari M."/>
            <person name="Shelest E."/>
            <person name="Silva-Franco F."/>
            <person name="Soanes D."/>
            <person name="Syed K."/>
            <person name="Tagua V.G."/>
            <person name="Talbot N.J."/>
            <person name="Thon M."/>
            <person name="De vries R.P."/>
            <person name="Wiebenga A."/>
            <person name="Yadav J.S."/>
            <person name="Braun E.L."/>
            <person name="Baker S."/>
            <person name="Garre V."/>
            <person name="Horwitz B."/>
            <person name="Torres-Martinez S."/>
            <person name="Idnurm A."/>
            <person name="Herrera-Estrella A."/>
            <person name="Gabaldon T."/>
            <person name="Grigoriev I.V."/>
        </authorList>
    </citation>
    <scope>NUCLEOTIDE SEQUENCE [LARGE SCALE GENOMIC DNA]</scope>
    <source>
        <strain evidence="3">NRRL 1555(-)</strain>
    </source>
</reference>
<evidence type="ECO:0000256" key="1">
    <source>
        <dbReference type="SAM" id="Phobius"/>
    </source>
</evidence>
<feature type="transmembrane region" description="Helical" evidence="1">
    <location>
        <begin position="6"/>
        <end position="29"/>
    </location>
</feature>
<dbReference type="VEuPathDB" id="FungiDB:PHYBLDRAFT_157444"/>
<accession>A0A167QR56</accession>
<dbReference type="InParanoid" id="A0A167QR56"/>
<evidence type="ECO:0000313" key="2">
    <source>
        <dbReference type="EMBL" id="OAD80110.1"/>
    </source>
</evidence>
<dbReference type="EMBL" id="KV440972">
    <property type="protein sequence ID" value="OAD80110.1"/>
    <property type="molecule type" value="Genomic_DNA"/>
</dbReference>
<dbReference type="GeneID" id="28994521"/>